<gene>
    <name evidence="1" type="ORF">SAMN04489757_11063</name>
</gene>
<accession>A0A1I5EPP0</accession>
<dbReference type="Proteomes" id="UP000198806">
    <property type="component" value="Unassembled WGS sequence"/>
</dbReference>
<organism evidence="1 2">
    <name type="scientific">Anaerocolumna aminovalerica</name>
    <dbReference type="NCBI Taxonomy" id="1527"/>
    <lineage>
        <taxon>Bacteria</taxon>
        <taxon>Bacillati</taxon>
        <taxon>Bacillota</taxon>
        <taxon>Clostridia</taxon>
        <taxon>Lachnospirales</taxon>
        <taxon>Lachnospiraceae</taxon>
        <taxon>Anaerocolumna</taxon>
    </lineage>
</organism>
<evidence type="ECO:0000313" key="2">
    <source>
        <dbReference type="Proteomes" id="UP000198806"/>
    </source>
</evidence>
<name>A0A1I5EPP0_9FIRM</name>
<dbReference type="RefSeq" id="WP_091685784.1">
    <property type="nucleotide sequence ID" value="NZ_BAABFM010000061.1"/>
</dbReference>
<keyword evidence="2" id="KW-1185">Reference proteome</keyword>
<protein>
    <submittedName>
        <fullName evidence="1">Uncharacterized protein</fullName>
    </submittedName>
</protein>
<dbReference type="EMBL" id="FOWD01000010">
    <property type="protein sequence ID" value="SFO13370.1"/>
    <property type="molecule type" value="Genomic_DNA"/>
</dbReference>
<dbReference type="AlphaFoldDB" id="A0A1I5EPP0"/>
<dbReference type="OrthoDB" id="9796949at2"/>
<sequence length="104" mass="12118">MSAFGIGTNTQSTNDGEIHGTQMEIACACWFTSQRKPTPYLIKFIDENGEIQTVREIKVIYMEPKNYSGIPSLEYTCEIVINEIRHNIKLIFFMQECRWIMTFL</sequence>
<reference evidence="1 2" key="1">
    <citation type="submission" date="2016-10" db="EMBL/GenBank/DDBJ databases">
        <authorList>
            <person name="de Groot N.N."/>
        </authorList>
    </citation>
    <scope>NUCLEOTIDE SEQUENCE [LARGE SCALE GENOMIC DNA]</scope>
    <source>
        <strain evidence="1 2">DSM 1283</strain>
    </source>
</reference>
<proteinExistence type="predicted"/>
<evidence type="ECO:0000313" key="1">
    <source>
        <dbReference type="EMBL" id="SFO13370.1"/>
    </source>
</evidence>